<comment type="caution">
    <text evidence="1">The sequence shown here is derived from an EMBL/GenBank/DDBJ whole genome shotgun (WGS) entry which is preliminary data.</text>
</comment>
<proteinExistence type="predicted"/>
<protein>
    <submittedName>
        <fullName evidence="1">Uncharacterized protein</fullName>
    </submittedName>
</protein>
<accession>A0ABS2QMP5</accession>
<sequence length="48" mass="5650">MDLVFNEFLNNLKKKPYLLPILSNNSRTICFQTGREEKLLHISKTNNI</sequence>
<dbReference type="EMBL" id="JAFBFI010000024">
    <property type="protein sequence ID" value="MBM7694449.1"/>
    <property type="molecule type" value="Genomic_DNA"/>
</dbReference>
<gene>
    <name evidence="1" type="ORF">JOC77_003910</name>
</gene>
<evidence type="ECO:0000313" key="1">
    <source>
        <dbReference type="EMBL" id="MBM7694449.1"/>
    </source>
</evidence>
<dbReference type="RefSeq" id="WP_204546912.1">
    <property type="nucleotide sequence ID" value="NZ_JAFBFI010000024.1"/>
</dbReference>
<name>A0ABS2QMP5_9BACI</name>
<keyword evidence="2" id="KW-1185">Reference proteome</keyword>
<organism evidence="1 2">
    <name type="scientific">Peribacillus deserti</name>
    <dbReference type="NCBI Taxonomy" id="673318"/>
    <lineage>
        <taxon>Bacteria</taxon>
        <taxon>Bacillati</taxon>
        <taxon>Bacillota</taxon>
        <taxon>Bacilli</taxon>
        <taxon>Bacillales</taxon>
        <taxon>Bacillaceae</taxon>
        <taxon>Peribacillus</taxon>
    </lineage>
</organism>
<reference evidence="1 2" key="1">
    <citation type="submission" date="2021-01" db="EMBL/GenBank/DDBJ databases">
        <title>Genomic Encyclopedia of Type Strains, Phase IV (KMG-IV): sequencing the most valuable type-strain genomes for metagenomic binning, comparative biology and taxonomic classification.</title>
        <authorList>
            <person name="Goeker M."/>
        </authorList>
    </citation>
    <scope>NUCLEOTIDE SEQUENCE [LARGE SCALE GENOMIC DNA]</scope>
    <source>
        <strain evidence="1 2">DSM 105482</strain>
    </source>
</reference>
<dbReference type="Proteomes" id="UP000823486">
    <property type="component" value="Unassembled WGS sequence"/>
</dbReference>
<evidence type="ECO:0000313" key="2">
    <source>
        <dbReference type="Proteomes" id="UP000823486"/>
    </source>
</evidence>